<accession>A0A0K2TM33</accession>
<reference evidence="1" key="1">
    <citation type="submission" date="2014-05" db="EMBL/GenBank/DDBJ databases">
        <authorList>
            <person name="Chronopoulou M."/>
        </authorList>
    </citation>
    <scope>NUCLEOTIDE SEQUENCE</scope>
    <source>
        <tissue evidence="1">Whole organism</tissue>
    </source>
</reference>
<protein>
    <submittedName>
        <fullName evidence="1">Uncharacterized protein</fullName>
    </submittedName>
</protein>
<evidence type="ECO:0000313" key="1">
    <source>
        <dbReference type="EMBL" id="CDW26501.1"/>
    </source>
</evidence>
<dbReference type="AlphaFoldDB" id="A0A0K2TM33"/>
<organism evidence="1">
    <name type="scientific">Lepeophtheirus salmonis</name>
    <name type="common">Salmon louse</name>
    <name type="synonym">Caligus salmonis</name>
    <dbReference type="NCBI Taxonomy" id="72036"/>
    <lineage>
        <taxon>Eukaryota</taxon>
        <taxon>Metazoa</taxon>
        <taxon>Ecdysozoa</taxon>
        <taxon>Arthropoda</taxon>
        <taxon>Crustacea</taxon>
        <taxon>Multicrustacea</taxon>
        <taxon>Hexanauplia</taxon>
        <taxon>Copepoda</taxon>
        <taxon>Siphonostomatoida</taxon>
        <taxon>Caligidae</taxon>
        <taxon>Lepeophtheirus</taxon>
    </lineage>
</organism>
<feature type="non-terminal residue" evidence="1">
    <location>
        <position position="1"/>
    </location>
</feature>
<proteinExistence type="predicted"/>
<name>A0A0K2TM33_LEPSM</name>
<dbReference type="EMBL" id="HACA01009140">
    <property type="protein sequence ID" value="CDW26501.1"/>
    <property type="molecule type" value="Transcribed_RNA"/>
</dbReference>
<sequence length="142" mass="15431">TRMGSGSRDLPAVGSSAKLALLELGSPFSSTGRTLVRLRKAEQYGLCLSLGLVEEGREPWSLTRSKVCVLVRNHIINSGFNPTKFWFSVVPTLPFTSLDNGCAMVSPLDHPELDEGTSSKIDMSPRDEQSVCVPKISIKNLP</sequence>